<dbReference type="InterPro" id="IPR036390">
    <property type="entry name" value="WH_DNA-bd_sf"/>
</dbReference>
<dbReference type="EMBL" id="FQVC01000010">
    <property type="protein sequence ID" value="SHF60968.1"/>
    <property type="molecule type" value="Genomic_DNA"/>
</dbReference>
<dbReference type="InterPro" id="IPR029016">
    <property type="entry name" value="GAF-like_dom_sf"/>
</dbReference>
<dbReference type="InterPro" id="IPR036388">
    <property type="entry name" value="WH-like_DNA-bd_sf"/>
</dbReference>
<dbReference type="Gene3D" id="1.10.10.10">
    <property type="entry name" value="Winged helix-like DNA-binding domain superfamily/Winged helix DNA-binding domain"/>
    <property type="match status" value="1"/>
</dbReference>
<keyword evidence="1" id="KW-0805">Transcription regulation</keyword>
<keyword evidence="3" id="KW-0804">Transcription</keyword>
<dbReference type="SUPFAM" id="SSF55781">
    <property type="entry name" value="GAF domain-like"/>
    <property type="match status" value="1"/>
</dbReference>
<protein>
    <submittedName>
        <fullName evidence="7">Transcriptional regulator, IclR family</fullName>
    </submittedName>
</protein>
<dbReference type="EMBL" id="LAJF01000076">
    <property type="protein sequence ID" value="KKB84413.1"/>
    <property type="molecule type" value="Genomic_DNA"/>
</dbReference>
<dbReference type="PANTHER" id="PTHR30136">
    <property type="entry name" value="HELIX-TURN-HELIX TRANSCRIPTIONAL REGULATOR, ICLR FAMILY"/>
    <property type="match status" value="1"/>
</dbReference>
<dbReference type="SUPFAM" id="SSF46785">
    <property type="entry name" value="Winged helix' DNA-binding domain"/>
    <property type="match status" value="1"/>
</dbReference>
<reference evidence="7 9" key="2">
    <citation type="submission" date="2016-11" db="EMBL/GenBank/DDBJ databases">
        <authorList>
            <person name="Jaros S."/>
            <person name="Januszkiewicz K."/>
            <person name="Wedrychowicz H."/>
        </authorList>
    </citation>
    <scope>NUCLEOTIDE SEQUENCE [LARGE SCALE GENOMIC DNA]</scope>
    <source>
        <strain evidence="7 9">DSM 17137</strain>
    </source>
</reference>
<evidence type="ECO:0000313" key="7">
    <source>
        <dbReference type="EMBL" id="SHF60968.1"/>
    </source>
</evidence>
<evidence type="ECO:0000256" key="3">
    <source>
        <dbReference type="ARBA" id="ARBA00023163"/>
    </source>
</evidence>
<dbReference type="InterPro" id="IPR050707">
    <property type="entry name" value="HTH_MetabolicPath_Reg"/>
</dbReference>
<dbReference type="GO" id="GO:0003700">
    <property type="term" value="F:DNA-binding transcription factor activity"/>
    <property type="evidence" value="ECO:0007669"/>
    <property type="project" value="TreeGrafter"/>
</dbReference>
<dbReference type="Pfam" id="PF01614">
    <property type="entry name" value="IclR_C"/>
    <property type="match status" value="1"/>
</dbReference>
<dbReference type="Proteomes" id="UP000033608">
    <property type="component" value="Unassembled WGS sequence"/>
</dbReference>
<evidence type="ECO:0000259" key="4">
    <source>
        <dbReference type="PROSITE" id="PS51077"/>
    </source>
</evidence>
<dbReference type="GO" id="GO:0003677">
    <property type="term" value="F:DNA binding"/>
    <property type="evidence" value="ECO:0007669"/>
    <property type="project" value="UniProtKB-KW"/>
</dbReference>
<dbReference type="InterPro" id="IPR014757">
    <property type="entry name" value="Tscrpt_reg_IclR_C"/>
</dbReference>
<dbReference type="Pfam" id="PF09339">
    <property type="entry name" value="HTH_IclR"/>
    <property type="match status" value="1"/>
</dbReference>
<dbReference type="PATRIC" id="fig|1121477.3.peg.3268"/>
<keyword evidence="2" id="KW-0238">DNA-binding</keyword>
<evidence type="ECO:0000313" key="8">
    <source>
        <dbReference type="Proteomes" id="UP000033608"/>
    </source>
</evidence>
<evidence type="ECO:0000259" key="5">
    <source>
        <dbReference type="PROSITE" id="PS51078"/>
    </source>
</evidence>
<organism evidence="6 8">
    <name type="scientific">Devosia limi DSM 17137</name>
    <dbReference type="NCBI Taxonomy" id="1121477"/>
    <lineage>
        <taxon>Bacteria</taxon>
        <taxon>Pseudomonadati</taxon>
        <taxon>Pseudomonadota</taxon>
        <taxon>Alphaproteobacteria</taxon>
        <taxon>Hyphomicrobiales</taxon>
        <taxon>Devosiaceae</taxon>
        <taxon>Devosia</taxon>
    </lineage>
</organism>
<evidence type="ECO:0000313" key="6">
    <source>
        <dbReference type="EMBL" id="KKB84413.1"/>
    </source>
</evidence>
<dbReference type="PROSITE" id="PS51077">
    <property type="entry name" value="HTH_ICLR"/>
    <property type="match status" value="1"/>
</dbReference>
<evidence type="ECO:0000256" key="1">
    <source>
        <dbReference type="ARBA" id="ARBA00023015"/>
    </source>
</evidence>
<feature type="domain" description="HTH iclR-type" evidence="4">
    <location>
        <begin position="1"/>
        <end position="56"/>
    </location>
</feature>
<name>A0A0F5LQ01_9HYPH</name>
<dbReference type="Gene3D" id="3.30.450.40">
    <property type="match status" value="1"/>
</dbReference>
<reference evidence="6 8" key="1">
    <citation type="submission" date="2015-03" db="EMBL/GenBank/DDBJ databases">
        <authorList>
            <person name="Hassan Y.I."/>
            <person name="Lepp D."/>
            <person name="Zhou T."/>
        </authorList>
    </citation>
    <scope>NUCLEOTIDE SEQUENCE [LARGE SCALE GENOMIC DNA]</scope>
    <source>
        <strain evidence="6 8">DSM 17137</strain>
    </source>
</reference>
<dbReference type="InterPro" id="IPR005471">
    <property type="entry name" value="Tscrpt_reg_IclR_N"/>
</dbReference>
<proteinExistence type="predicted"/>
<evidence type="ECO:0000256" key="2">
    <source>
        <dbReference type="ARBA" id="ARBA00023125"/>
    </source>
</evidence>
<evidence type="ECO:0000313" key="9">
    <source>
        <dbReference type="Proteomes" id="UP000184533"/>
    </source>
</evidence>
<dbReference type="PROSITE" id="PS51078">
    <property type="entry name" value="ICLR_ED"/>
    <property type="match status" value="1"/>
</dbReference>
<feature type="domain" description="IclR-ED" evidence="5">
    <location>
        <begin position="57"/>
        <end position="240"/>
    </location>
</feature>
<dbReference type="STRING" id="1121477.SAMN02745223_03099"/>
<gene>
    <name evidence="7" type="ORF">SAMN02745223_03099</name>
    <name evidence="6" type="ORF">VW29_10685</name>
</gene>
<dbReference type="PANTHER" id="PTHR30136:SF24">
    <property type="entry name" value="HTH-TYPE TRANSCRIPTIONAL REPRESSOR ALLR"/>
    <property type="match status" value="1"/>
</dbReference>
<accession>A0A0F5LQ01</accession>
<sequence length="263" mass="28734">MLAILDEFDENTLTIDISRAAERCGSSRASTYRYLQALTRAGLLTPASGGTYTVGSRVIELEMLKRENDPLLRAGRHLIRFSSEELQLNLMLCSYYGDKVLCADLAWTDHTIPEIYKPGRPMPIFKGAMAKVILASLSVSQLKSIYAHNASLIEESALGVDLADFLSRMAIIRDAQYCITHAEVFSGLVGIAAPVSDAEGRVLGSVVFVVSARRFEANDPNYFIDNIRNIASEIERRISGSAKQSGSGIVVAARPGRSPKYKA</sequence>
<dbReference type="Proteomes" id="UP000184533">
    <property type="component" value="Unassembled WGS sequence"/>
</dbReference>
<dbReference type="GO" id="GO:0045892">
    <property type="term" value="P:negative regulation of DNA-templated transcription"/>
    <property type="evidence" value="ECO:0007669"/>
    <property type="project" value="TreeGrafter"/>
</dbReference>
<keyword evidence="8" id="KW-1185">Reference proteome</keyword>
<dbReference type="AlphaFoldDB" id="A0A0F5LQ01"/>